<feature type="compositionally biased region" description="Low complexity" evidence="1">
    <location>
        <begin position="86"/>
        <end position="99"/>
    </location>
</feature>
<dbReference type="eggNOG" id="ENOG502STUS">
    <property type="taxonomic scope" value="Eukaryota"/>
</dbReference>
<dbReference type="RefSeq" id="XP_016761749.1">
    <property type="nucleotide sequence ID" value="XM_016902523.1"/>
</dbReference>
<proteinExistence type="predicted"/>
<dbReference type="GeneID" id="27899660"/>
<sequence length="238" mass="24621">MANLEAREDEVILQSLFRCCMKLCLLETGIHGRDVPQTRSQYRKNVASPLQTSTGNFTAMSNPRAKAAPASQTKPPVYKNPATKVPAPSRTPARAASAPGKPRPGGLKPTPTKNPSAAARPPAQPAKANNWINRTVQSYVQSYGNYVGGYVNSIGTGVNKVGEGISTSISNTTRGWGQGVAGYGNNIKDQVGVGGPRVATAGNPLGLAGTGSATKSLPAPKKKPAVNKRAGPGNPLGL</sequence>
<protein>
    <submittedName>
        <fullName evidence="2">Uncharacterized protein</fullName>
    </submittedName>
</protein>
<evidence type="ECO:0000313" key="3">
    <source>
        <dbReference type="Proteomes" id="UP000016931"/>
    </source>
</evidence>
<evidence type="ECO:0000256" key="1">
    <source>
        <dbReference type="SAM" id="MobiDB-lite"/>
    </source>
</evidence>
<dbReference type="OMA" id="SWGDMVR"/>
<reference evidence="2 3" key="1">
    <citation type="journal article" date="2012" name="PLoS Pathog.">
        <title>Diverse lifestyles and strategies of plant pathogenesis encoded in the genomes of eighteen Dothideomycetes fungi.</title>
        <authorList>
            <person name="Ohm R.A."/>
            <person name="Feau N."/>
            <person name="Henrissat B."/>
            <person name="Schoch C.L."/>
            <person name="Horwitz B.A."/>
            <person name="Barry K.W."/>
            <person name="Condon B.J."/>
            <person name="Copeland A.C."/>
            <person name="Dhillon B."/>
            <person name="Glaser F."/>
            <person name="Hesse C.N."/>
            <person name="Kosti I."/>
            <person name="LaButti K."/>
            <person name="Lindquist E.A."/>
            <person name="Lucas S."/>
            <person name="Salamov A.A."/>
            <person name="Bradshaw R.E."/>
            <person name="Ciuffetti L."/>
            <person name="Hamelin R.C."/>
            <person name="Kema G.H.J."/>
            <person name="Lawrence C."/>
            <person name="Scott J.A."/>
            <person name="Spatafora J.W."/>
            <person name="Turgeon B.G."/>
            <person name="de Wit P.J.G.M."/>
            <person name="Zhong S."/>
            <person name="Goodwin S.B."/>
            <person name="Grigoriev I.V."/>
        </authorList>
    </citation>
    <scope>NUCLEOTIDE SEQUENCE [LARGE SCALE GENOMIC DNA]</scope>
    <source>
        <strain evidence="2 3">SO2202</strain>
    </source>
</reference>
<feature type="compositionally biased region" description="Polar residues" evidence="1">
    <location>
        <begin position="48"/>
        <end position="61"/>
    </location>
</feature>
<feature type="region of interest" description="Disordered" evidence="1">
    <location>
        <begin position="48"/>
        <end position="130"/>
    </location>
</feature>
<gene>
    <name evidence="2" type="ORF">SEPMUDRAFT_132889</name>
</gene>
<accession>M3CII4</accession>
<keyword evidence="3" id="KW-1185">Reference proteome</keyword>
<dbReference type="Proteomes" id="UP000016931">
    <property type="component" value="Unassembled WGS sequence"/>
</dbReference>
<dbReference type="STRING" id="692275.M3CII4"/>
<dbReference type="AlphaFoldDB" id="M3CII4"/>
<name>M3CII4_SPHMS</name>
<dbReference type="HOGENOM" id="CLU_101886_0_0_1"/>
<organism evidence="2 3">
    <name type="scientific">Sphaerulina musiva (strain SO2202)</name>
    <name type="common">Poplar stem canker fungus</name>
    <name type="synonym">Septoria musiva</name>
    <dbReference type="NCBI Taxonomy" id="692275"/>
    <lineage>
        <taxon>Eukaryota</taxon>
        <taxon>Fungi</taxon>
        <taxon>Dikarya</taxon>
        <taxon>Ascomycota</taxon>
        <taxon>Pezizomycotina</taxon>
        <taxon>Dothideomycetes</taxon>
        <taxon>Dothideomycetidae</taxon>
        <taxon>Mycosphaerellales</taxon>
        <taxon>Mycosphaerellaceae</taxon>
        <taxon>Sphaerulina</taxon>
    </lineage>
</organism>
<feature type="region of interest" description="Disordered" evidence="1">
    <location>
        <begin position="202"/>
        <end position="238"/>
    </location>
</feature>
<feature type="compositionally biased region" description="Low complexity" evidence="1">
    <location>
        <begin position="115"/>
        <end position="128"/>
    </location>
</feature>
<dbReference type="EMBL" id="KB456263">
    <property type="protein sequence ID" value="EMF13628.1"/>
    <property type="molecule type" value="Genomic_DNA"/>
</dbReference>
<evidence type="ECO:0000313" key="2">
    <source>
        <dbReference type="EMBL" id="EMF13628.1"/>
    </source>
</evidence>